<evidence type="ECO:0000313" key="2">
    <source>
        <dbReference type="EMBL" id="SMD27467.1"/>
    </source>
</evidence>
<dbReference type="EMBL" id="FWXV01000025">
    <property type="protein sequence ID" value="SMD27467.1"/>
    <property type="molecule type" value="Genomic_DNA"/>
</dbReference>
<dbReference type="PANTHER" id="PTHR47691:SF3">
    <property type="entry name" value="HTH-TYPE TRANSCRIPTIONAL REGULATOR RV0890C-RELATED"/>
    <property type="match status" value="1"/>
</dbReference>
<dbReference type="InterPro" id="IPR058852">
    <property type="entry name" value="HTH_77"/>
</dbReference>
<dbReference type="OrthoDB" id="9812579at2"/>
<feature type="domain" description="Winged helix-turn-helix" evidence="1">
    <location>
        <begin position="162"/>
        <end position="235"/>
    </location>
</feature>
<dbReference type="RefSeq" id="WP_084434994.1">
    <property type="nucleotide sequence ID" value="NZ_FWXV01000025.1"/>
</dbReference>
<dbReference type="Pfam" id="PF25872">
    <property type="entry name" value="HTH_77"/>
    <property type="match status" value="1"/>
</dbReference>
<dbReference type="PANTHER" id="PTHR47691">
    <property type="entry name" value="REGULATOR-RELATED"/>
    <property type="match status" value="1"/>
</dbReference>
<reference evidence="2 3" key="1">
    <citation type="submission" date="2017-04" db="EMBL/GenBank/DDBJ databases">
        <authorList>
            <person name="Afonso C.L."/>
            <person name="Miller P.J."/>
            <person name="Scott M.A."/>
            <person name="Spackman E."/>
            <person name="Goraichik I."/>
            <person name="Dimitrov K.M."/>
            <person name="Suarez D.L."/>
            <person name="Swayne D.E."/>
        </authorList>
    </citation>
    <scope>NUCLEOTIDE SEQUENCE [LARGE SCALE GENOMIC DNA]</scope>
    <source>
        <strain evidence="2 3">DSM 43828</strain>
    </source>
</reference>
<keyword evidence="2" id="KW-0723">Serine/threonine-protein kinase</keyword>
<organism evidence="2 3">
    <name type="scientific">Kibdelosporangium aridum</name>
    <dbReference type="NCBI Taxonomy" id="2030"/>
    <lineage>
        <taxon>Bacteria</taxon>
        <taxon>Bacillati</taxon>
        <taxon>Actinomycetota</taxon>
        <taxon>Actinomycetes</taxon>
        <taxon>Pseudonocardiales</taxon>
        <taxon>Pseudonocardiaceae</taxon>
        <taxon>Kibdelosporangium</taxon>
    </lineage>
</organism>
<keyword evidence="2" id="KW-0808">Transferase</keyword>
<protein>
    <submittedName>
        <fullName evidence="2">Non-specific serine/threonine protein kinase</fullName>
    </submittedName>
</protein>
<name>A0A1W2FZS8_KIBAR</name>
<evidence type="ECO:0000259" key="1">
    <source>
        <dbReference type="Pfam" id="PF25872"/>
    </source>
</evidence>
<dbReference type="GO" id="GO:0004674">
    <property type="term" value="F:protein serine/threonine kinase activity"/>
    <property type="evidence" value="ECO:0007669"/>
    <property type="project" value="UniProtKB-KW"/>
</dbReference>
<dbReference type="Proteomes" id="UP000192674">
    <property type="component" value="Unassembled WGS sequence"/>
</dbReference>
<dbReference type="InterPro" id="IPR011990">
    <property type="entry name" value="TPR-like_helical_dom_sf"/>
</dbReference>
<accession>A0A1W2FZS8</accession>
<sequence>MLDNCEHLLDACARLVHDLLGAAPRLRVLATSRQALRSGGEHLLEVPPLPVPDTEEPMTARALARNEAVQLFAERAALARPGFTVDAPNRATVARVCRRLEGIPLAIELAAARVRALSLERMLTRLEKYDFELLAEGSRTAVPRVQTLQAAITWSFDLCTEQERTVWLQASVFTGGFDLQAAEEVCSGAGIARADVLELVAGLVDKSVLIRTEEASAARYRMLEAIRQYGEQRLASSGHQRAVRLRHRDHYARLAERAEQEWVGPNELAWFAWFRREHANLRTALEFCLTDPGQVPAGSQIAAGLWNHRTRSGWFSEARHWLDSTLALDREPSPARAKALWVNAWFTFLQADWAAGLARVRECHTLARRLGDEHALAHATRLSGVAAFFRDGVWSTLLHLVVSTAATGDADHALAFGEECLNLVEDCGGSMSKSWALWVHGLGQWITGDRQQADRLTREALRTGRPVDDQWGTAHCLEILAWNATAERHADRAARLLGAAARLWRSTGTSPNELRHLAPAHERCEQRARHAPGDHTFTTLLHEGTALTSEHAIAYALSHET</sequence>
<keyword evidence="2" id="KW-0418">Kinase</keyword>
<gene>
    <name evidence="2" type="ORF">SAMN05661093_11074</name>
</gene>
<proteinExistence type="predicted"/>
<evidence type="ECO:0000313" key="3">
    <source>
        <dbReference type="Proteomes" id="UP000192674"/>
    </source>
</evidence>
<keyword evidence="3" id="KW-1185">Reference proteome</keyword>
<dbReference type="Gene3D" id="1.25.40.10">
    <property type="entry name" value="Tetratricopeptide repeat domain"/>
    <property type="match status" value="1"/>
</dbReference>
<dbReference type="AlphaFoldDB" id="A0A1W2FZS8"/>